<keyword evidence="3" id="KW-1003">Cell membrane</keyword>
<keyword evidence="5 9" id="KW-1133">Transmembrane helix</keyword>
<name>A0AAQ1UNQ8_9BACT</name>
<organism evidence="10 11">
    <name type="scientific">Segatella buccae</name>
    <dbReference type="NCBI Taxonomy" id="28126"/>
    <lineage>
        <taxon>Bacteria</taxon>
        <taxon>Pseudomonadati</taxon>
        <taxon>Bacteroidota</taxon>
        <taxon>Bacteroidia</taxon>
        <taxon>Bacteroidales</taxon>
        <taxon>Prevotellaceae</taxon>
        <taxon>Segatella</taxon>
    </lineage>
</organism>
<dbReference type="PANTHER" id="PTHR30558">
    <property type="entry name" value="EXBD MEMBRANE COMPONENT OF PMF-DRIVEN MACROMOLECULE IMPORT SYSTEM"/>
    <property type="match status" value="1"/>
</dbReference>
<gene>
    <name evidence="10" type="ORF">NCTC13063_02248</name>
</gene>
<proteinExistence type="inferred from homology"/>
<feature type="transmembrane region" description="Helical" evidence="9">
    <location>
        <begin position="12"/>
        <end position="31"/>
    </location>
</feature>
<dbReference type="AlphaFoldDB" id="A0AAQ1UNQ8"/>
<evidence type="ECO:0000256" key="7">
    <source>
        <dbReference type="RuleBase" id="RU003879"/>
    </source>
</evidence>
<evidence type="ECO:0000313" key="10">
    <source>
        <dbReference type="EMBL" id="SUB96489.1"/>
    </source>
</evidence>
<evidence type="ECO:0000256" key="1">
    <source>
        <dbReference type="ARBA" id="ARBA00004162"/>
    </source>
</evidence>
<keyword evidence="6 9" id="KW-0472">Membrane</keyword>
<keyword evidence="4 7" id="KW-0812">Transmembrane</keyword>
<comment type="caution">
    <text evidence="10">The sequence shown here is derived from an EMBL/GenBank/DDBJ whole genome shotgun (WGS) entry which is preliminary data.</text>
</comment>
<evidence type="ECO:0000256" key="8">
    <source>
        <dbReference type="SAM" id="MobiDB-lite"/>
    </source>
</evidence>
<dbReference type="RefSeq" id="WP_007410662.1">
    <property type="nucleotide sequence ID" value="NZ_CALLWX010000006.1"/>
</dbReference>
<evidence type="ECO:0000313" key="11">
    <source>
        <dbReference type="Proteomes" id="UP000255283"/>
    </source>
</evidence>
<dbReference type="PANTHER" id="PTHR30558:SF3">
    <property type="entry name" value="BIOPOLYMER TRANSPORT PROTEIN EXBD-RELATED"/>
    <property type="match status" value="1"/>
</dbReference>
<feature type="region of interest" description="Disordered" evidence="8">
    <location>
        <begin position="166"/>
        <end position="198"/>
    </location>
</feature>
<reference evidence="10 11" key="1">
    <citation type="submission" date="2018-06" db="EMBL/GenBank/DDBJ databases">
        <authorList>
            <consortium name="Pathogen Informatics"/>
            <person name="Doyle S."/>
        </authorList>
    </citation>
    <scope>NUCLEOTIDE SEQUENCE [LARGE SCALE GENOMIC DNA]</scope>
    <source>
        <strain evidence="10 11">NCTC13063</strain>
    </source>
</reference>
<evidence type="ECO:0000256" key="2">
    <source>
        <dbReference type="ARBA" id="ARBA00005811"/>
    </source>
</evidence>
<evidence type="ECO:0000256" key="5">
    <source>
        <dbReference type="ARBA" id="ARBA00022989"/>
    </source>
</evidence>
<comment type="subcellular location">
    <subcellularLocation>
        <location evidence="1">Cell membrane</location>
        <topology evidence="1">Single-pass membrane protein</topology>
    </subcellularLocation>
    <subcellularLocation>
        <location evidence="7">Cell membrane</location>
        <topology evidence="7">Single-pass type II membrane protein</topology>
    </subcellularLocation>
</comment>
<sequence length="198" mass="21885">MMFRRHRHSVPLLNTTSTADISFMLLIFFLVTTSMDVDKGLRHQLPPAERQRQEESTAVNKADMLALTLTADGRLLADGHPSTPAAVAAEAERLIGRVGRRHIITIEADREADYNLYFETQNALADMYRRLRNRVARRRFGRPYGRCDASQREVVDRLVPQRVSESYTGAASASPAPAARPASPASSTPVTAAKGGRP</sequence>
<dbReference type="Pfam" id="PF02472">
    <property type="entry name" value="ExbD"/>
    <property type="match status" value="1"/>
</dbReference>
<evidence type="ECO:0000256" key="6">
    <source>
        <dbReference type="ARBA" id="ARBA00023136"/>
    </source>
</evidence>
<protein>
    <submittedName>
        <fullName evidence="10">Biopolymer transport protein ExbD/TolR</fullName>
    </submittedName>
</protein>
<dbReference type="GO" id="GO:0015031">
    <property type="term" value="P:protein transport"/>
    <property type="evidence" value="ECO:0007669"/>
    <property type="project" value="UniProtKB-KW"/>
</dbReference>
<evidence type="ECO:0000256" key="4">
    <source>
        <dbReference type="ARBA" id="ARBA00022692"/>
    </source>
</evidence>
<comment type="similarity">
    <text evidence="2 7">Belongs to the ExbD/TolR family.</text>
</comment>
<accession>A0AAQ1UNQ8</accession>
<evidence type="ECO:0000256" key="3">
    <source>
        <dbReference type="ARBA" id="ARBA00022475"/>
    </source>
</evidence>
<dbReference type="GO" id="GO:0022857">
    <property type="term" value="F:transmembrane transporter activity"/>
    <property type="evidence" value="ECO:0007669"/>
    <property type="project" value="InterPro"/>
</dbReference>
<keyword evidence="7" id="KW-0813">Transport</keyword>
<dbReference type="EMBL" id="UGTJ01000002">
    <property type="protein sequence ID" value="SUB96489.1"/>
    <property type="molecule type" value="Genomic_DNA"/>
</dbReference>
<dbReference type="InterPro" id="IPR003400">
    <property type="entry name" value="ExbD"/>
</dbReference>
<dbReference type="GO" id="GO:0005886">
    <property type="term" value="C:plasma membrane"/>
    <property type="evidence" value="ECO:0007669"/>
    <property type="project" value="UniProtKB-SubCell"/>
</dbReference>
<evidence type="ECO:0000256" key="9">
    <source>
        <dbReference type="SAM" id="Phobius"/>
    </source>
</evidence>
<dbReference type="Proteomes" id="UP000255283">
    <property type="component" value="Unassembled WGS sequence"/>
</dbReference>
<keyword evidence="7" id="KW-0653">Protein transport</keyword>
<feature type="compositionally biased region" description="Low complexity" evidence="8">
    <location>
        <begin position="170"/>
        <end position="198"/>
    </location>
</feature>